<proteinExistence type="predicted"/>
<feature type="coiled-coil region" evidence="1">
    <location>
        <begin position="83"/>
        <end position="131"/>
    </location>
</feature>
<dbReference type="PANTHER" id="PTHR22654">
    <property type="entry name" value="G PROTEIN PATHWAY SUPPRESSOR 2"/>
    <property type="match status" value="1"/>
</dbReference>
<reference evidence="3" key="1">
    <citation type="submission" date="2023-03" db="EMBL/GenBank/DDBJ databases">
        <authorList>
            <person name="Steffen K."/>
            <person name="Cardenas P."/>
        </authorList>
    </citation>
    <scope>NUCLEOTIDE SEQUENCE</scope>
</reference>
<protein>
    <submittedName>
        <fullName evidence="3">Uncharacterized protein</fullName>
    </submittedName>
</protein>
<dbReference type="AlphaFoldDB" id="A0AA35WEL8"/>
<evidence type="ECO:0000313" key="3">
    <source>
        <dbReference type="EMBL" id="CAI8017679.1"/>
    </source>
</evidence>
<dbReference type="GO" id="GO:0003712">
    <property type="term" value="F:transcription coregulator activity"/>
    <property type="evidence" value="ECO:0007669"/>
    <property type="project" value="TreeGrafter"/>
</dbReference>
<accession>A0AA35WEL8</accession>
<dbReference type="GO" id="GO:0005667">
    <property type="term" value="C:transcription regulator complex"/>
    <property type="evidence" value="ECO:0007669"/>
    <property type="project" value="TreeGrafter"/>
</dbReference>
<dbReference type="Proteomes" id="UP001174909">
    <property type="component" value="Unassembled WGS sequence"/>
</dbReference>
<name>A0AA35WEL8_GEOBA</name>
<evidence type="ECO:0000313" key="4">
    <source>
        <dbReference type="Proteomes" id="UP001174909"/>
    </source>
</evidence>
<feature type="non-terminal residue" evidence="3">
    <location>
        <position position="1"/>
    </location>
</feature>
<feature type="region of interest" description="Disordered" evidence="2">
    <location>
        <begin position="1"/>
        <end position="21"/>
    </location>
</feature>
<sequence length="246" mass="28333">METYGRTGTEGSGGKCLKDTETVNPLSSTRREALLSHILKSRERTAAMTYIIPGRKSTGCPPLVWSCVQNSGERNGGSQNGAIKTKEDGIRNHEQQLDNVKAQISALQQKLNSLKEEKHSLFQRLKTVLNEEDEKRGKYEDHIHRVKVTQLDWHLQKVYQYSSEEYHYFLPLIQLFHLNHVYQGCRRISRNFIHNSGQSRRVMLTLCRTFIIYDRFVLIEAQLHVESNIAAFFSCILSDEVRGLPI</sequence>
<organism evidence="3 4">
    <name type="scientific">Geodia barretti</name>
    <name type="common">Barrett's horny sponge</name>
    <dbReference type="NCBI Taxonomy" id="519541"/>
    <lineage>
        <taxon>Eukaryota</taxon>
        <taxon>Metazoa</taxon>
        <taxon>Porifera</taxon>
        <taxon>Demospongiae</taxon>
        <taxon>Heteroscleromorpha</taxon>
        <taxon>Tetractinellida</taxon>
        <taxon>Astrophorina</taxon>
        <taxon>Geodiidae</taxon>
        <taxon>Geodia</taxon>
    </lineage>
</organism>
<keyword evidence="4" id="KW-1185">Reference proteome</keyword>
<dbReference type="PANTHER" id="PTHR22654:SF2">
    <property type="entry name" value="G PROTEIN PATHWAY SUPPRESSOR 2"/>
    <property type="match status" value="1"/>
</dbReference>
<dbReference type="EMBL" id="CASHTH010001647">
    <property type="protein sequence ID" value="CAI8017679.1"/>
    <property type="molecule type" value="Genomic_DNA"/>
</dbReference>
<dbReference type="GO" id="GO:0006357">
    <property type="term" value="P:regulation of transcription by RNA polymerase II"/>
    <property type="evidence" value="ECO:0007669"/>
    <property type="project" value="TreeGrafter"/>
</dbReference>
<dbReference type="Pfam" id="PF15991">
    <property type="entry name" value="G_path_suppress"/>
    <property type="match status" value="1"/>
</dbReference>
<keyword evidence="1" id="KW-0175">Coiled coil</keyword>
<evidence type="ECO:0000256" key="2">
    <source>
        <dbReference type="SAM" id="MobiDB-lite"/>
    </source>
</evidence>
<dbReference type="InterPro" id="IPR026094">
    <property type="entry name" value="GPS2"/>
</dbReference>
<gene>
    <name evidence="3" type="ORF">GBAR_LOCUS10698</name>
</gene>
<evidence type="ECO:0000256" key="1">
    <source>
        <dbReference type="SAM" id="Coils"/>
    </source>
</evidence>
<comment type="caution">
    <text evidence="3">The sequence shown here is derived from an EMBL/GenBank/DDBJ whole genome shotgun (WGS) entry which is preliminary data.</text>
</comment>